<gene>
    <name evidence="1" type="ORF">RhiirA4_425711</name>
</gene>
<name>A0A2I1H2A8_9GLOM</name>
<organism evidence="1 2">
    <name type="scientific">Rhizophagus irregularis</name>
    <dbReference type="NCBI Taxonomy" id="588596"/>
    <lineage>
        <taxon>Eukaryota</taxon>
        <taxon>Fungi</taxon>
        <taxon>Fungi incertae sedis</taxon>
        <taxon>Mucoromycota</taxon>
        <taxon>Glomeromycotina</taxon>
        <taxon>Glomeromycetes</taxon>
        <taxon>Glomerales</taxon>
        <taxon>Glomeraceae</taxon>
        <taxon>Rhizophagus</taxon>
    </lineage>
</organism>
<evidence type="ECO:0000313" key="2">
    <source>
        <dbReference type="Proteomes" id="UP000234323"/>
    </source>
</evidence>
<comment type="caution">
    <text evidence="1">The sequence shown here is derived from an EMBL/GenBank/DDBJ whole genome shotgun (WGS) entry which is preliminary data.</text>
</comment>
<dbReference type="VEuPathDB" id="FungiDB:FUN_004483"/>
<dbReference type="AlphaFoldDB" id="A0A2I1H2A8"/>
<reference evidence="1 2" key="1">
    <citation type="submission" date="2015-10" db="EMBL/GenBank/DDBJ databases">
        <title>Genome analyses suggest a sexual origin of heterokaryosis in a supposedly ancient asexual fungus.</title>
        <authorList>
            <person name="Ropars J."/>
            <person name="Sedzielewska K."/>
            <person name="Noel J."/>
            <person name="Charron P."/>
            <person name="Farinelli L."/>
            <person name="Marton T."/>
            <person name="Kruger M."/>
            <person name="Pelin A."/>
            <person name="Brachmann A."/>
            <person name="Corradi N."/>
        </authorList>
    </citation>
    <scope>NUCLEOTIDE SEQUENCE [LARGE SCALE GENOMIC DNA]</scope>
    <source>
        <strain evidence="1 2">A4</strain>
    </source>
</reference>
<keyword evidence="2" id="KW-1185">Reference proteome</keyword>
<sequence>MTLHVLPHINLSQEDVSESAKIPTPPRIVIVEDHPDEVNDHTPLFTLEASLSSEEEKADSGNESGYASTIGNMQYMQKQMFTIIQDVQKKINEMYDTISQAIYTTTERSKYPSDERLMQVCYNALLNENDEEFQNKIKNIG</sequence>
<proteinExistence type="predicted"/>
<protein>
    <submittedName>
        <fullName evidence="1">Uncharacterized protein</fullName>
    </submittedName>
</protein>
<accession>A0A2I1H2A8</accession>
<dbReference type="EMBL" id="LLXI01001309">
    <property type="protein sequence ID" value="PKY53007.1"/>
    <property type="molecule type" value="Genomic_DNA"/>
</dbReference>
<dbReference type="Proteomes" id="UP000234323">
    <property type="component" value="Unassembled WGS sequence"/>
</dbReference>
<evidence type="ECO:0000313" key="1">
    <source>
        <dbReference type="EMBL" id="PKY53007.1"/>
    </source>
</evidence>